<keyword evidence="1 3" id="KW-0853">WD repeat</keyword>
<reference evidence="8" key="1">
    <citation type="submission" date="2020-03" db="EMBL/GenBank/DDBJ databases">
        <authorList>
            <person name="Chebbi M.A."/>
            <person name="Drezen J.M."/>
        </authorList>
    </citation>
    <scope>NUCLEOTIDE SEQUENCE</scope>
    <source>
        <tissue evidence="8">Whole body</tissue>
    </source>
</reference>
<evidence type="ECO:0000259" key="7">
    <source>
        <dbReference type="SMART" id="SM01166"/>
    </source>
</evidence>
<dbReference type="PANTHER" id="PTHR10856">
    <property type="entry name" value="CORONIN"/>
    <property type="match status" value="1"/>
</dbReference>
<dbReference type="SMART" id="SM01167">
    <property type="entry name" value="DUF1900"/>
    <property type="match status" value="1"/>
</dbReference>
<dbReference type="GO" id="GO:0007015">
    <property type="term" value="P:actin filament organization"/>
    <property type="evidence" value="ECO:0007669"/>
    <property type="project" value="TreeGrafter"/>
</dbReference>
<feature type="region of interest" description="Disordered" evidence="6">
    <location>
        <begin position="425"/>
        <end position="451"/>
    </location>
</feature>
<dbReference type="Pfam" id="PF08953">
    <property type="entry name" value="DUF1899"/>
    <property type="match status" value="1"/>
</dbReference>
<keyword evidence="5" id="KW-0175">Coiled coil</keyword>
<dbReference type="PROSITE" id="PS50082">
    <property type="entry name" value="WD_REPEATS_2"/>
    <property type="match status" value="2"/>
</dbReference>
<dbReference type="InterPro" id="IPR015505">
    <property type="entry name" value="Coronin"/>
</dbReference>
<dbReference type="InterPro" id="IPR001680">
    <property type="entry name" value="WD40_rpt"/>
</dbReference>
<comment type="similarity">
    <text evidence="4">Belongs to the WD repeat coronin family.</text>
</comment>
<gene>
    <name evidence="8" type="ORF">G9C98_006378</name>
</gene>
<dbReference type="PROSITE" id="PS00678">
    <property type="entry name" value="WD_REPEATS_1"/>
    <property type="match status" value="1"/>
</dbReference>
<feature type="compositionally biased region" description="Basic and acidic residues" evidence="6">
    <location>
        <begin position="425"/>
        <end position="434"/>
    </location>
</feature>
<evidence type="ECO:0000256" key="3">
    <source>
        <dbReference type="PROSITE-ProRule" id="PRU00221"/>
    </source>
</evidence>
<sequence>MSFRVVRSSKFRHVYGTSLKREQCYDNIRVSKSSWDSTFCAVNPKFLAIIVESAGGGAFIVLPHNKVGRISADHPLVGGHKGPVLDIAWCPHNDNVIASGSEDCVVKVWQIPDSGISRTLTEPVVDLQLHQRRVGLVLWHPTALNVLLTAGSDNLVIIWNVGTGEAVVKINCHPDVVYSACWNWDGSRLVTTCKDKKIRIVDPRSDMLGEPIVMVELDTSNGVMFPLYDPDTSLVYLCGKGDSVIRYFEITPEPPFVHYINTFQTPDPQRGIGMMPKRGCDVNSCEISRFYRLNNSGFCQVISMTVPRKSELFQEDLYPDTPGDTAAISAEEWAAGTDAEPILISLRDGYQPTASKSELKCTKKANVLGKSTKVGANAQNSSQNNANFEDIIKEFSEEIRKLKAVIVKHEGRIRVLESAVALQMKEDERERNDNKTSSSPAEKEFLASDEV</sequence>
<feature type="coiled-coil region" evidence="5">
    <location>
        <begin position="378"/>
        <end position="412"/>
    </location>
</feature>
<evidence type="ECO:0000256" key="5">
    <source>
        <dbReference type="SAM" id="Coils"/>
    </source>
</evidence>
<dbReference type="InterPro" id="IPR019775">
    <property type="entry name" value="WD40_repeat_CS"/>
</dbReference>
<feature type="compositionally biased region" description="Basic and acidic residues" evidence="6">
    <location>
        <begin position="441"/>
        <end position="451"/>
    </location>
</feature>
<dbReference type="SMART" id="SM01166">
    <property type="entry name" value="DUF1899"/>
    <property type="match status" value="1"/>
</dbReference>
<accession>A0A8J5QPP1</accession>
<keyword evidence="9" id="KW-1185">Reference proteome</keyword>
<protein>
    <recommendedName>
        <fullName evidence="4">Coronin</fullName>
    </recommendedName>
</protein>
<feature type="domain" description="DUF1899" evidence="7">
    <location>
        <begin position="4"/>
        <end position="68"/>
    </location>
</feature>
<dbReference type="FunFam" id="2.130.10.10:FF:003604">
    <property type="entry name" value="Coronin"/>
    <property type="match status" value="1"/>
</dbReference>
<evidence type="ECO:0000256" key="2">
    <source>
        <dbReference type="ARBA" id="ARBA00022737"/>
    </source>
</evidence>
<dbReference type="SMART" id="SM00320">
    <property type="entry name" value="WD40"/>
    <property type="match status" value="3"/>
</dbReference>
<reference evidence="8" key="2">
    <citation type="submission" date="2021-04" db="EMBL/GenBank/DDBJ databases">
        <title>Genome-wide patterns of bracovirus chromosomal integration into multiple host tissues during parasitism.</title>
        <authorList>
            <person name="Chebbi M.A.C."/>
        </authorList>
    </citation>
    <scope>NUCLEOTIDE SEQUENCE</scope>
    <source>
        <tissue evidence="8">Whole body</tissue>
    </source>
</reference>
<evidence type="ECO:0000256" key="1">
    <source>
        <dbReference type="ARBA" id="ARBA00022574"/>
    </source>
</evidence>
<dbReference type="Proteomes" id="UP000729913">
    <property type="component" value="Unassembled WGS sequence"/>
</dbReference>
<dbReference type="PROSITE" id="PS50294">
    <property type="entry name" value="WD_REPEATS_REGION"/>
    <property type="match status" value="1"/>
</dbReference>
<evidence type="ECO:0000313" key="8">
    <source>
        <dbReference type="EMBL" id="KAG8038053.1"/>
    </source>
</evidence>
<organism evidence="8 9">
    <name type="scientific">Cotesia typhae</name>
    <dbReference type="NCBI Taxonomy" id="2053667"/>
    <lineage>
        <taxon>Eukaryota</taxon>
        <taxon>Metazoa</taxon>
        <taxon>Ecdysozoa</taxon>
        <taxon>Arthropoda</taxon>
        <taxon>Hexapoda</taxon>
        <taxon>Insecta</taxon>
        <taxon>Pterygota</taxon>
        <taxon>Neoptera</taxon>
        <taxon>Endopterygota</taxon>
        <taxon>Hymenoptera</taxon>
        <taxon>Apocrita</taxon>
        <taxon>Ichneumonoidea</taxon>
        <taxon>Braconidae</taxon>
        <taxon>Microgastrinae</taxon>
        <taxon>Cotesia</taxon>
    </lineage>
</organism>
<dbReference type="AlphaFoldDB" id="A0A8J5QPP1"/>
<dbReference type="EMBL" id="JAAOIC020000044">
    <property type="protein sequence ID" value="KAG8038053.1"/>
    <property type="molecule type" value="Genomic_DNA"/>
</dbReference>
<dbReference type="Pfam" id="PF00400">
    <property type="entry name" value="WD40"/>
    <property type="match status" value="2"/>
</dbReference>
<dbReference type="Pfam" id="PF16300">
    <property type="entry name" value="WD40_4"/>
    <property type="match status" value="1"/>
</dbReference>
<dbReference type="PANTHER" id="PTHR10856:SF0">
    <property type="entry name" value="CORONIN"/>
    <property type="match status" value="1"/>
</dbReference>
<keyword evidence="2 4" id="KW-0677">Repeat</keyword>
<dbReference type="InterPro" id="IPR015048">
    <property type="entry name" value="DUF1899"/>
</dbReference>
<feature type="repeat" description="WD" evidence="3">
    <location>
        <begin position="127"/>
        <end position="169"/>
    </location>
</feature>
<evidence type="ECO:0000313" key="9">
    <source>
        <dbReference type="Proteomes" id="UP000729913"/>
    </source>
</evidence>
<name>A0A8J5QPP1_9HYME</name>
<comment type="caution">
    <text evidence="8">The sequence shown here is derived from an EMBL/GenBank/DDBJ whole genome shotgun (WGS) entry which is preliminary data.</text>
</comment>
<feature type="repeat" description="WD" evidence="3">
    <location>
        <begin position="77"/>
        <end position="119"/>
    </location>
</feature>
<dbReference type="OrthoDB" id="1850764at2759"/>
<proteinExistence type="inferred from homology"/>
<evidence type="ECO:0000256" key="6">
    <source>
        <dbReference type="SAM" id="MobiDB-lite"/>
    </source>
</evidence>
<dbReference type="GO" id="GO:0051015">
    <property type="term" value="F:actin filament binding"/>
    <property type="evidence" value="ECO:0007669"/>
    <property type="project" value="TreeGrafter"/>
</dbReference>
<evidence type="ECO:0000256" key="4">
    <source>
        <dbReference type="RuleBase" id="RU280818"/>
    </source>
</evidence>